<protein>
    <submittedName>
        <fullName evidence="1">Uncharacterized protein</fullName>
    </submittedName>
</protein>
<organism evidence="1 2">
    <name type="scientific">Candidatus Daviesbacteria bacterium RIFCSPLOWO2_02_FULL_36_7</name>
    <dbReference type="NCBI Taxonomy" id="1797792"/>
    <lineage>
        <taxon>Bacteria</taxon>
        <taxon>Candidatus Daviesiibacteriota</taxon>
    </lineage>
</organism>
<sequence length="81" mass="9663">MKVYQIVIKNEPMTTFNLDGEWEFVTTETHHKKFRKNLIKREVLFGLQILLSKAEIKNYLNLKKLYLTEKSEPGYKTPRSC</sequence>
<comment type="caution">
    <text evidence="1">The sequence shown here is derived from an EMBL/GenBank/DDBJ whole genome shotgun (WGS) entry which is preliminary data.</text>
</comment>
<evidence type="ECO:0000313" key="2">
    <source>
        <dbReference type="Proteomes" id="UP000178859"/>
    </source>
</evidence>
<gene>
    <name evidence="1" type="ORF">A3I48_02270</name>
</gene>
<name>A0A1F5MG91_9BACT</name>
<dbReference type="EMBL" id="MFDT01000067">
    <property type="protein sequence ID" value="OGE64375.1"/>
    <property type="molecule type" value="Genomic_DNA"/>
</dbReference>
<proteinExistence type="predicted"/>
<dbReference type="AlphaFoldDB" id="A0A1F5MG91"/>
<dbReference type="Proteomes" id="UP000178859">
    <property type="component" value="Unassembled WGS sequence"/>
</dbReference>
<reference evidence="1 2" key="1">
    <citation type="journal article" date="2016" name="Nat. Commun.">
        <title>Thousands of microbial genomes shed light on interconnected biogeochemical processes in an aquifer system.</title>
        <authorList>
            <person name="Anantharaman K."/>
            <person name="Brown C.T."/>
            <person name="Hug L.A."/>
            <person name="Sharon I."/>
            <person name="Castelle C.J."/>
            <person name="Probst A.J."/>
            <person name="Thomas B.C."/>
            <person name="Singh A."/>
            <person name="Wilkins M.J."/>
            <person name="Karaoz U."/>
            <person name="Brodie E.L."/>
            <person name="Williams K.H."/>
            <person name="Hubbard S.S."/>
            <person name="Banfield J.F."/>
        </authorList>
    </citation>
    <scope>NUCLEOTIDE SEQUENCE [LARGE SCALE GENOMIC DNA]</scope>
</reference>
<evidence type="ECO:0000313" key="1">
    <source>
        <dbReference type="EMBL" id="OGE64375.1"/>
    </source>
</evidence>
<accession>A0A1F5MG91</accession>